<reference evidence="4" key="1">
    <citation type="journal article" date="2019" name="Int. J. Syst. Evol. Microbiol.">
        <title>The Global Catalogue of Microorganisms (GCM) 10K type strain sequencing project: providing services to taxonomists for standard genome sequencing and annotation.</title>
        <authorList>
            <consortium name="The Broad Institute Genomics Platform"/>
            <consortium name="The Broad Institute Genome Sequencing Center for Infectious Disease"/>
            <person name="Wu L."/>
            <person name="Ma J."/>
        </authorList>
    </citation>
    <scope>NUCLEOTIDE SEQUENCE [LARGE SCALE GENOMIC DNA]</scope>
    <source>
        <strain evidence="4">CGMCC 1.15922</strain>
    </source>
</reference>
<dbReference type="PROSITE" id="PS01129">
    <property type="entry name" value="PSI_RLU"/>
    <property type="match status" value="1"/>
</dbReference>
<dbReference type="EMBL" id="BNAH01000001">
    <property type="protein sequence ID" value="GHE77052.1"/>
    <property type="molecule type" value="Genomic_DNA"/>
</dbReference>
<dbReference type="InterPro" id="IPR006145">
    <property type="entry name" value="PsdUridine_synth_RsuA/RluA"/>
</dbReference>
<keyword evidence="1" id="KW-0175">Coiled coil</keyword>
<dbReference type="CDD" id="cd02869">
    <property type="entry name" value="PseudoU_synth_RluA_like"/>
    <property type="match status" value="1"/>
</dbReference>
<dbReference type="Pfam" id="PF00849">
    <property type="entry name" value="PseudoU_synth_2"/>
    <property type="match status" value="1"/>
</dbReference>
<dbReference type="PANTHER" id="PTHR21600">
    <property type="entry name" value="MITOCHONDRIAL RNA PSEUDOURIDINE SYNTHASE"/>
    <property type="match status" value="1"/>
</dbReference>
<protein>
    <submittedName>
        <fullName evidence="3">RNA pseudouridine synthase</fullName>
    </submittedName>
</protein>
<evidence type="ECO:0000256" key="1">
    <source>
        <dbReference type="SAM" id="Coils"/>
    </source>
</evidence>
<evidence type="ECO:0000259" key="2">
    <source>
        <dbReference type="Pfam" id="PF00849"/>
    </source>
</evidence>
<organism evidence="3 4">
    <name type="scientific">Thalassotalea profundi</name>
    <dbReference type="NCBI Taxonomy" id="2036687"/>
    <lineage>
        <taxon>Bacteria</taxon>
        <taxon>Pseudomonadati</taxon>
        <taxon>Pseudomonadota</taxon>
        <taxon>Gammaproteobacteria</taxon>
        <taxon>Alteromonadales</taxon>
        <taxon>Colwelliaceae</taxon>
        <taxon>Thalassotalea</taxon>
    </lineage>
</organism>
<proteinExistence type="predicted"/>
<feature type="domain" description="Pseudouridine synthase RsuA/RluA-like" evidence="2">
    <location>
        <begin position="365"/>
        <end position="513"/>
    </location>
</feature>
<comment type="caution">
    <text evidence="3">The sequence shown here is derived from an EMBL/GenBank/DDBJ whole genome shotgun (WGS) entry which is preliminary data.</text>
</comment>
<name>A0ABQ3IAR8_9GAMM</name>
<dbReference type="RefSeq" id="WP_189376096.1">
    <property type="nucleotide sequence ID" value="NZ_BNAH01000001.1"/>
</dbReference>
<feature type="coiled-coil region" evidence="1">
    <location>
        <begin position="203"/>
        <end position="237"/>
    </location>
</feature>
<evidence type="ECO:0000313" key="4">
    <source>
        <dbReference type="Proteomes" id="UP000626370"/>
    </source>
</evidence>
<dbReference type="Gene3D" id="3.30.2350.10">
    <property type="entry name" value="Pseudouridine synthase"/>
    <property type="match status" value="1"/>
</dbReference>
<dbReference type="SUPFAM" id="SSF55120">
    <property type="entry name" value="Pseudouridine synthase"/>
    <property type="match status" value="1"/>
</dbReference>
<dbReference type="InterPro" id="IPR050188">
    <property type="entry name" value="RluA_PseudoU_synthase"/>
</dbReference>
<dbReference type="PANTHER" id="PTHR21600:SF89">
    <property type="entry name" value="RIBOSOMAL LARGE SUBUNIT PSEUDOURIDINE SYNTHASE A"/>
    <property type="match status" value="1"/>
</dbReference>
<dbReference type="InterPro" id="IPR006224">
    <property type="entry name" value="PsdUridine_synth_RluA-like_CS"/>
</dbReference>
<evidence type="ECO:0000313" key="3">
    <source>
        <dbReference type="EMBL" id="GHE77052.1"/>
    </source>
</evidence>
<accession>A0ABQ3IAR8</accession>
<sequence>MTEKLLNCFTRFKQPITDIELPKRFTFPFYYQPHALCEIAAKELQQHLSEQNQWQHNFGLLGNEDNASGKMFGVLVVKNNVGDIGYLAAFSGKLANKNLHKGFVPPVFDMLVKDNFFLTEQQAINDINDEINTLTESPKFNAIKQQLSDNIATSSFEISQLQQKHTAERKERKAQRVLAKASMTADGYIQLDESLNAKSIANKNSLKMLKATWQNEISKLEQKLFTYNNRLDTLKALRRTRSNALQKKIFEQYQFLNIKGDKKDINELFKNSPHPPPAGTGECAAPKLLQYAFANNFTPIALAEFWWGASPKSEIRQHGNYYPACNGKCQPILTHMLEGMLVDNNPMFENPAQEKHLTIIYQDNDIVVVNKPAELLSVPGKNINDSVLTRIQQLFPHASGGIIVHRLDMSTSGLMVLALHSRAHKSLQKQFINREIKKRYMAVIAGELSKTSGIITLPLRGDLHDRPRQLVCYEHGKSAETTWQLISKTAQHSRLYLSPKTGRTHQLRVHCAHINGLNSPIVGDDLYGKKAKRLHLHAESLEFNHPITRAKMHFQCDADF</sequence>
<gene>
    <name evidence="3" type="ORF">GCM10011501_00580</name>
</gene>
<dbReference type="Proteomes" id="UP000626370">
    <property type="component" value="Unassembled WGS sequence"/>
</dbReference>
<dbReference type="InterPro" id="IPR020103">
    <property type="entry name" value="PsdUridine_synth_cat_dom_sf"/>
</dbReference>
<keyword evidence="4" id="KW-1185">Reference proteome</keyword>